<evidence type="ECO:0000313" key="2">
    <source>
        <dbReference type="EMBL" id="GJU00222.1"/>
    </source>
</evidence>
<dbReference type="Proteomes" id="UP001151760">
    <property type="component" value="Unassembled WGS sequence"/>
</dbReference>
<dbReference type="Gene3D" id="2.40.70.10">
    <property type="entry name" value="Acid Proteases"/>
    <property type="match status" value="1"/>
</dbReference>
<keyword evidence="2" id="KW-0548">Nucleotidyltransferase</keyword>
<accession>A0ABQ5IJ87</accession>
<protein>
    <submittedName>
        <fullName evidence="2">Reverse transcriptase domain-containing protein</fullName>
    </submittedName>
</protein>
<comment type="caution">
    <text evidence="2">The sequence shown here is derived from an EMBL/GenBank/DDBJ whole genome shotgun (WGS) entry which is preliminary data.</text>
</comment>
<dbReference type="SUPFAM" id="SSF56672">
    <property type="entry name" value="DNA/RNA polymerases"/>
    <property type="match status" value="1"/>
</dbReference>
<organism evidence="2 3">
    <name type="scientific">Tanacetum coccineum</name>
    <dbReference type="NCBI Taxonomy" id="301880"/>
    <lineage>
        <taxon>Eukaryota</taxon>
        <taxon>Viridiplantae</taxon>
        <taxon>Streptophyta</taxon>
        <taxon>Embryophyta</taxon>
        <taxon>Tracheophyta</taxon>
        <taxon>Spermatophyta</taxon>
        <taxon>Magnoliopsida</taxon>
        <taxon>eudicotyledons</taxon>
        <taxon>Gunneridae</taxon>
        <taxon>Pentapetalae</taxon>
        <taxon>asterids</taxon>
        <taxon>campanulids</taxon>
        <taxon>Asterales</taxon>
        <taxon>Asteraceae</taxon>
        <taxon>Asteroideae</taxon>
        <taxon>Anthemideae</taxon>
        <taxon>Anthemidinae</taxon>
        <taxon>Tanacetum</taxon>
    </lineage>
</organism>
<keyword evidence="3" id="KW-1185">Reference proteome</keyword>
<evidence type="ECO:0000313" key="3">
    <source>
        <dbReference type="Proteomes" id="UP001151760"/>
    </source>
</evidence>
<dbReference type="InterPro" id="IPR043502">
    <property type="entry name" value="DNA/RNA_pol_sf"/>
</dbReference>
<reference evidence="2" key="1">
    <citation type="journal article" date="2022" name="Int. J. Mol. Sci.">
        <title>Draft Genome of Tanacetum Coccineum: Genomic Comparison of Closely Related Tanacetum-Family Plants.</title>
        <authorList>
            <person name="Yamashiro T."/>
            <person name="Shiraishi A."/>
            <person name="Nakayama K."/>
            <person name="Satake H."/>
        </authorList>
    </citation>
    <scope>NUCLEOTIDE SEQUENCE</scope>
</reference>
<feature type="region of interest" description="Disordered" evidence="1">
    <location>
        <begin position="59"/>
        <end position="97"/>
    </location>
</feature>
<dbReference type="GO" id="GO:0003964">
    <property type="term" value="F:RNA-directed DNA polymerase activity"/>
    <property type="evidence" value="ECO:0007669"/>
    <property type="project" value="UniProtKB-KW"/>
</dbReference>
<keyword evidence="2" id="KW-0808">Transferase</keyword>
<dbReference type="InterPro" id="IPR053134">
    <property type="entry name" value="RNA-dir_DNA_polymerase"/>
</dbReference>
<dbReference type="InterPro" id="IPR021109">
    <property type="entry name" value="Peptidase_aspartic_dom_sf"/>
</dbReference>
<keyword evidence="2" id="KW-0695">RNA-directed DNA polymerase</keyword>
<sequence>MTDKYCPRGEIKKLEVKLWNLKVKGTDVVSYYQCFQELTLMYARMFPEESDKIEKYVGGFPDMIHGSSENKRKQDDNQQQQQQNKRQNTGRASAIRFGEKKPYEGSKPLCSKCNYHHGDCGAQGHFKRECLKLKNNNCDNQGGNGNAPAKVYAVGRAGTNPDSNVVTDLMPVELGSFDVIIGMDWLAKYQAVIVCAEKIIRIPWGNETLIVRGCPVFLAHVTTKETEDKSEKKRLEDVPIVRYFPEVFPEDLPGLPLTQQVEFHIDLIPGATPVARAPYRLAPSEMKELLDQLKELFDKGYHQLRVREEDIQKTAFRTRYGHYEFQVMPFGLTNAPANKKEHEEQLKEILELLKKEELEKVIFLCITPVKDPMRRLYYHDLIELGAVAGGTETRKTSGARCWRYAIENANISRAIRNGKVWTRTDGPMPQCREFGGYPCMVICGCDSCKSPTIKYSIHPGCRGPIEITDREVKRLKRSRIPLVKVRWNSKRGPEFTWEREDQFRKKYPHLFSKTGPSSSAVS</sequence>
<dbReference type="EMBL" id="BQNB010020843">
    <property type="protein sequence ID" value="GJU00222.1"/>
    <property type="molecule type" value="Genomic_DNA"/>
</dbReference>
<dbReference type="Gene3D" id="3.10.10.10">
    <property type="entry name" value="HIV Type 1 Reverse Transcriptase, subunit A, domain 1"/>
    <property type="match status" value="2"/>
</dbReference>
<dbReference type="PANTHER" id="PTHR24559:SF444">
    <property type="entry name" value="REVERSE TRANSCRIPTASE DOMAIN-CONTAINING PROTEIN"/>
    <property type="match status" value="1"/>
</dbReference>
<proteinExistence type="predicted"/>
<name>A0ABQ5IJ87_9ASTR</name>
<gene>
    <name evidence="2" type="ORF">Tco_1110560</name>
</gene>
<evidence type="ECO:0000256" key="1">
    <source>
        <dbReference type="SAM" id="MobiDB-lite"/>
    </source>
</evidence>
<dbReference type="Pfam" id="PF08284">
    <property type="entry name" value="RVP_2"/>
    <property type="match status" value="1"/>
</dbReference>
<feature type="compositionally biased region" description="Low complexity" evidence="1">
    <location>
        <begin position="77"/>
        <end position="87"/>
    </location>
</feature>
<dbReference type="PANTHER" id="PTHR24559">
    <property type="entry name" value="TRANSPOSON TY3-I GAG-POL POLYPROTEIN"/>
    <property type="match status" value="1"/>
</dbReference>
<reference evidence="2" key="2">
    <citation type="submission" date="2022-01" db="EMBL/GenBank/DDBJ databases">
        <authorList>
            <person name="Yamashiro T."/>
            <person name="Shiraishi A."/>
            <person name="Satake H."/>
            <person name="Nakayama K."/>
        </authorList>
    </citation>
    <scope>NUCLEOTIDE SEQUENCE</scope>
</reference>